<dbReference type="AlphaFoldDB" id="B0CCH6"/>
<proteinExistence type="predicted"/>
<dbReference type="EMBL" id="CP000828">
    <property type="protein sequence ID" value="ABW28005.1"/>
    <property type="molecule type" value="Genomic_DNA"/>
</dbReference>
<name>B0CCH6_ACAM1</name>
<evidence type="ECO:0000313" key="2">
    <source>
        <dbReference type="Proteomes" id="UP000000268"/>
    </source>
</evidence>
<dbReference type="PROSITE" id="PS51257">
    <property type="entry name" value="PROKAR_LIPOPROTEIN"/>
    <property type="match status" value="1"/>
</dbReference>
<accession>B0CCH6</accession>
<reference evidence="1 2" key="1">
    <citation type="journal article" date="2008" name="Proc. Natl. Acad. Sci. U.S.A.">
        <title>Niche adaptation and genome expansion in the chlorophyll d-producing cyanobacterium Acaryochloris marina.</title>
        <authorList>
            <person name="Swingley W.D."/>
            <person name="Chen M."/>
            <person name="Cheung P.C."/>
            <person name="Conrad A.L."/>
            <person name="Dejesa L.C."/>
            <person name="Hao J."/>
            <person name="Honchak B.M."/>
            <person name="Karbach L.E."/>
            <person name="Kurdoglu A."/>
            <person name="Lahiri S."/>
            <person name="Mastrian S.D."/>
            <person name="Miyashita H."/>
            <person name="Page L."/>
            <person name="Ramakrishna P."/>
            <person name="Satoh S."/>
            <person name="Sattley W.M."/>
            <person name="Shimada Y."/>
            <person name="Taylor H.L."/>
            <person name="Tomo T."/>
            <person name="Tsuchiya T."/>
            <person name="Wang Z.T."/>
            <person name="Raymond J."/>
            <person name="Mimuro M."/>
            <person name="Blankenship R.E."/>
            <person name="Touchman J.W."/>
        </authorList>
    </citation>
    <scope>NUCLEOTIDE SEQUENCE [LARGE SCALE GENOMIC DNA]</scope>
    <source>
        <strain evidence="2">MBIC 11017</strain>
    </source>
</reference>
<organism evidence="1 2">
    <name type="scientific">Acaryochloris marina (strain MBIC 11017)</name>
    <dbReference type="NCBI Taxonomy" id="329726"/>
    <lineage>
        <taxon>Bacteria</taxon>
        <taxon>Bacillati</taxon>
        <taxon>Cyanobacteriota</taxon>
        <taxon>Cyanophyceae</taxon>
        <taxon>Acaryochloridales</taxon>
        <taxon>Acaryochloridaceae</taxon>
        <taxon>Acaryochloris</taxon>
    </lineage>
</organism>
<dbReference type="HOGENOM" id="CLU_3228062_0_0_3"/>
<keyword evidence="2" id="KW-1185">Reference proteome</keyword>
<protein>
    <submittedName>
        <fullName evidence="1">Uncharacterized protein</fullName>
    </submittedName>
</protein>
<dbReference type="Proteomes" id="UP000000268">
    <property type="component" value="Chromosome"/>
</dbReference>
<gene>
    <name evidence="1" type="ordered locus">AM1_3009</name>
</gene>
<sequence length="43" mass="4900">MFDRSFLKPCDEGLIQYSQFANGLTLACLRCQNMLRGIETSMP</sequence>
<evidence type="ECO:0000313" key="1">
    <source>
        <dbReference type="EMBL" id="ABW28005.1"/>
    </source>
</evidence>
<dbReference type="KEGG" id="amr:AM1_3009"/>